<protein>
    <submittedName>
        <fullName evidence="6">Zinc finger protein ZPR1-like</fullName>
    </submittedName>
</protein>
<evidence type="ECO:0000256" key="1">
    <source>
        <dbReference type="ARBA" id="ARBA00008354"/>
    </source>
</evidence>
<organism evidence="6 8">
    <name type="scientific">Cucumis melo var. makuwa</name>
    <name type="common">Oriental melon</name>
    <dbReference type="NCBI Taxonomy" id="1194695"/>
    <lineage>
        <taxon>Eukaryota</taxon>
        <taxon>Viridiplantae</taxon>
        <taxon>Streptophyta</taxon>
        <taxon>Embryophyta</taxon>
        <taxon>Tracheophyta</taxon>
        <taxon>Spermatophyta</taxon>
        <taxon>Magnoliopsida</taxon>
        <taxon>eudicotyledons</taxon>
        <taxon>Gunneridae</taxon>
        <taxon>Pentapetalae</taxon>
        <taxon>rosids</taxon>
        <taxon>fabids</taxon>
        <taxon>Cucurbitales</taxon>
        <taxon>Cucurbitaceae</taxon>
        <taxon>Benincaseae</taxon>
        <taxon>Cucumis</taxon>
    </lineage>
</organism>
<proteinExistence type="inferred from homology"/>
<dbReference type="InterPro" id="IPR040141">
    <property type="entry name" value="ZPR1"/>
</dbReference>
<comment type="similarity">
    <text evidence="1">Belongs to the ZPR1 family.</text>
</comment>
<evidence type="ECO:0000259" key="5">
    <source>
        <dbReference type="SMART" id="SM00709"/>
    </source>
</evidence>
<dbReference type="SMART" id="SM00709">
    <property type="entry name" value="Zpr1"/>
    <property type="match status" value="2"/>
</dbReference>
<feature type="domain" description="Zinc finger ZPR1-type" evidence="5">
    <location>
        <begin position="292"/>
        <end position="402"/>
    </location>
</feature>
<dbReference type="Gene3D" id="2.60.120.1040">
    <property type="entry name" value="ZPR1, A/B domain"/>
    <property type="match status" value="2"/>
</dbReference>
<name>A0A5A7TIU4_CUCMM</name>
<evidence type="ECO:0000313" key="7">
    <source>
        <dbReference type="EMBL" id="TYK29304.1"/>
    </source>
</evidence>
<dbReference type="GO" id="GO:0008270">
    <property type="term" value="F:zinc ion binding"/>
    <property type="evidence" value="ECO:0007669"/>
    <property type="project" value="UniProtKB-KW"/>
</dbReference>
<dbReference type="Pfam" id="PF22794">
    <property type="entry name" value="jr-ZPR1"/>
    <property type="match status" value="2"/>
</dbReference>
<dbReference type="PANTHER" id="PTHR10876">
    <property type="entry name" value="ZINC FINGER PROTEIN ZPR1"/>
    <property type="match status" value="1"/>
</dbReference>
<dbReference type="Proteomes" id="UP000321393">
    <property type="component" value="Unassembled WGS sequence"/>
</dbReference>
<dbReference type="Gene3D" id="2.20.25.420">
    <property type="entry name" value="ZPR1, zinc finger domain"/>
    <property type="match status" value="1"/>
</dbReference>
<dbReference type="STRING" id="1194695.A0A5A7TIU4"/>
<dbReference type="AlphaFoldDB" id="A0A5A7TIU4"/>
<sequence>MFSDCLVSLENPASFSCGFCCNLTNREATKVASLLSLLEGCIFREGRRDVRVWSPNPSKSLFSLLLDPSPYSESVFDVVWRAKVPKKVRFFICVELFLARVGFSFARSRSIRATIEEFLLHLSFEDKGGFRWVARVEGILVRAVDGLEALQEERRKVDPQTAEAIDHFLLKLKACAKGDSSFSFILDDPAGNSFIENPFAPSKDPSLSIKFYERTPEQQASLGYYVEPSQPAEAQGGASTGGVDASNQVRGQAHGSVGAQAGHRAIAQSNSAEIAEALFRYTAPEEVMTFPSTCGACAVRCETRMFVTKIPYFQEVIVMATTCDACGYRSSELKPGGRIPEKGKIISLCVKNVRDLSRDVIKSDTASVKVPDLELELTSGTLGGIVTTVEGLITKISESEYI</sequence>
<dbReference type="OrthoDB" id="308464at2759"/>
<dbReference type="InterPro" id="IPR056180">
    <property type="entry name" value="ZPR1_jr_dom"/>
</dbReference>
<feature type="domain" description="Zinc finger ZPR1-type" evidence="5">
    <location>
        <begin position="52"/>
        <end position="197"/>
    </location>
</feature>
<dbReference type="PANTHER" id="PTHR10876:SF0">
    <property type="entry name" value="ZINC FINGER PROTEIN ZPR1"/>
    <property type="match status" value="1"/>
</dbReference>
<reference evidence="8 9" key="1">
    <citation type="submission" date="2019-08" db="EMBL/GenBank/DDBJ databases">
        <title>Draft genome sequences of two oriental melons (Cucumis melo L. var makuwa).</title>
        <authorList>
            <person name="Kwon S.-Y."/>
        </authorList>
    </citation>
    <scope>NUCLEOTIDE SEQUENCE [LARGE SCALE GENOMIC DNA]</scope>
    <source>
        <strain evidence="9">cv. Chang Bougi</strain>
        <strain evidence="8">cv. SW 3</strain>
        <tissue evidence="6">Leaf</tissue>
    </source>
</reference>
<dbReference type="InterPro" id="IPR004457">
    <property type="entry name" value="Znf_ZPR1"/>
</dbReference>
<dbReference type="InterPro" id="IPR042452">
    <property type="entry name" value="ZPR1_Znf1/2"/>
</dbReference>
<evidence type="ECO:0000256" key="3">
    <source>
        <dbReference type="ARBA" id="ARBA00022771"/>
    </source>
</evidence>
<evidence type="ECO:0000256" key="2">
    <source>
        <dbReference type="ARBA" id="ARBA00022723"/>
    </source>
</evidence>
<evidence type="ECO:0000313" key="6">
    <source>
        <dbReference type="EMBL" id="KAA0043240.1"/>
    </source>
</evidence>
<dbReference type="EMBL" id="SSTE01015327">
    <property type="protein sequence ID" value="KAA0043240.1"/>
    <property type="molecule type" value="Genomic_DNA"/>
</dbReference>
<dbReference type="GO" id="GO:0005634">
    <property type="term" value="C:nucleus"/>
    <property type="evidence" value="ECO:0007669"/>
    <property type="project" value="TreeGrafter"/>
</dbReference>
<keyword evidence="4" id="KW-0862">Zinc</keyword>
<evidence type="ECO:0000313" key="8">
    <source>
        <dbReference type="Proteomes" id="UP000321393"/>
    </source>
</evidence>
<dbReference type="EMBL" id="SSTD01001743">
    <property type="protein sequence ID" value="TYK29304.1"/>
    <property type="molecule type" value="Genomic_DNA"/>
</dbReference>
<dbReference type="Proteomes" id="UP000321947">
    <property type="component" value="Unassembled WGS sequence"/>
</dbReference>
<accession>A0A5A7TIU4</accession>
<dbReference type="NCBIfam" id="TIGR00310">
    <property type="entry name" value="ZPR1_znf"/>
    <property type="match status" value="1"/>
</dbReference>
<keyword evidence="3" id="KW-0863">Zinc-finger</keyword>
<comment type="caution">
    <text evidence="6">The sequence shown here is derived from an EMBL/GenBank/DDBJ whole genome shotgun (WGS) entry which is preliminary data.</text>
</comment>
<dbReference type="InterPro" id="IPR042451">
    <property type="entry name" value="ZPR1_A/B_dom"/>
</dbReference>
<keyword evidence="2" id="KW-0479">Metal-binding</keyword>
<evidence type="ECO:0000256" key="4">
    <source>
        <dbReference type="ARBA" id="ARBA00022833"/>
    </source>
</evidence>
<evidence type="ECO:0000313" key="9">
    <source>
        <dbReference type="Proteomes" id="UP000321947"/>
    </source>
</evidence>
<gene>
    <name evidence="7" type="ORF">E5676_scaffold129G00090</name>
    <name evidence="6" type="ORF">E6C27_scaffold110G001240</name>
</gene>
<dbReference type="FunFam" id="2.20.25.420:FF:000002">
    <property type="entry name" value="Zinc finger protein ZPR1"/>
    <property type="match status" value="1"/>
</dbReference>
<dbReference type="Pfam" id="PF03367">
    <property type="entry name" value="Zn_ribbon_ZPR1"/>
    <property type="match status" value="1"/>
</dbReference>